<feature type="region of interest" description="Disordered" evidence="13">
    <location>
        <begin position="584"/>
        <end position="635"/>
    </location>
</feature>
<dbReference type="GO" id="GO:0000398">
    <property type="term" value="P:mRNA splicing, via spliceosome"/>
    <property type="evidence" value="ECO:0007669"/>
    <property type="project" value="TreeGrafter"/>
</dbReference>
<dbReference type="SUPFAM" id="SSF56300">
    <property type="entry name" value="Metallo-dependent phosphatases"/>
    <property type="match status" value="1"/>
</dbReference>
<evidence type="ECO:0000256" key="8">
    <source>
        <dbReference type="ARBA" id="ARBA00022801"/>
    </source>
</evidence>
<dbReference type="InterPro" id="IPR004843">
    <property type="entry name" value="Calcineurin-like_PHP"/>
</dbReference>
<dbReference type="Proteomes" id="UP001201980">
    <property type="component" value="Unassembled WGS sequence"/>
</dbReference>
<dbReference type="InterPro" id="IPR041816">
    <property type="entry name" value="Dbr1_N"/>
</dbReference>
<protein>
    <recommendedName>
        <fullName evidence="14">Lariat debranching enzyme C-terminal domain-containing protein</fullName>
    </recommendedName>
</protein>
<evidence type="ECO:0000256" key="11">
    <source>
        <dbReference type="ARBA" id="ARBA00023211"/>
    </source>
</evidence>
<evidence type="ECO:0000256" key="5">
    <source>
        <dbReference type="ARBA" id="ARBA00006045"/>
    </source>
</evidence>
<comment type="cofactor">
    <cofactor evidence="3">
        <name>Fe(2+)</name>
        <dbReference type="ChEBI" id="CHEBI:29033"/>
    </cofactor>
</comment>
<dbReference type="GO" id="GO:0008419">
    <property type="term" value="F:RNA lariat debranching enzyme activity"/>
    <property type="evidence" value="ECO:0007669"/>
    <property type="project" value="UniProtKB-ARBA"/>
</dbReference>
<feature type="region of interest" description="Disordered" evidence="13">
    <location>
        <begin position="308"/>
        <end position="344"/>
    </location>
</feature>
<evidence type="ECO:0000256" key="6">
    <source>
        <dbReference type="ARBA" id="ARBA00022664"/>
    </source>
</evidence>
<evidence type="ECO:0000256" key="10">
    <source>
        <dbReference type="ARBA" id="ARBA00023004"/>
    </source>
</evidence>
<dbReference type="Pfam" id="PF05011">
    <property type="entry name" value="DBR1"/>
    <property type="match status" value="1"/>
</dbReference>
<dbReference type="GO" id="GO:0005634">
    <property type="term" value="C:nucleus"/>
    <property type="evidence" value="ECO:0007669"/>
    <property type="project" value="UniProtKB-SubCell"/>
</dbReference>
<evidence type="ECO:0000256" key="3">
    <source>
        <dbReference type="ARBA" id="ARBA00001954"/>
    </source>
</evidence>
<evidence type="ECO:0000256" key="9">
    <source>
        <dbReference type="ARBA" id="ARBA00022833"/>
    </source>
</evidence>
<comment type="similarity">
    <text evidence="5">Belongs to the lariat debranching enzyme family.</text>
</comment>
<sequence length="646" mass="71591">MAQAKLEEYQGVRVAVEGCGHGTLDEIYEGVATACQQRGWSSGVDLLIIGGDFQAVRNASDLTVMSCPPKYRQVGGFHKYYSGAKVAPYLTIFIAGNHEAASHLRELYYGGWVAPNIYYLGFSNVIRFGPLRIAGLSGIWAGHDYHLPHRERIPFSGKDVKSFYHVREFEVRKLLQLKTQIDVGLSHDWPRDIERWGDEKWLFTKKPYFQKESLDGRLGSPAATYVMDRLRPPYWFSAHMHVKFTAVRKYGKDEGREAKDEDDAGETEIVAATTEECNEPAQQPPAPAENPDEIDLNMEEIDAGADENFKSGQAEPGSEQTTMSASAEQPQNATDPSTIPDSVKSQLPASFFRDINTAATSSSPSHPAHPEKGFQYPHPGQPVPSKITNDTVRFLALSKCLPGNHYLQLMTILPHNPSQLEEYPPFHPPKTTAPIPAFSPSPNTTQSDLAAAHAPANPGEYRYALQYDPEWLSICRAFHPYISLSDPPPSSLPTLPSSDEELAPLVKDAGKWIKENVVDKQNLDIPQNFKVTASPYVEGTPQIVQDQPEEYTNLQTTEFCELIGVDDLWDATEDERKLRKGMERQVNAMQQSSWRGGRGGRDEAEEEGVEVEGVEGVEGVEETEVEDAEGVVGGKQGALAKETCWG</sequence>
<keyword evidence="11" id="KW-0464">Manganese</keyword>
<comment type="cofactor">
    <cofactor evidence="2">
        <name>Zn(2+)</name>
        <dbReference type="ChEBI" id="CHEBI:29105"/>
    </cofactor>
</comment>
<feature type="domain" description="Lariat debranching enzyme C-terminal" evidence="14">
    <location>
        <begin position="381"/>
        <end position="569"/>
    </location>
</feature>
<feature type="compositionally biased region" description="Low complexity" evidence="13">
    <location>
        <begin position="357"/>
        <end position="366"/>
    </location>
</feature>
<comment type="subcellular location">
    <subcellularLocation>
        <location evidence="4">Nucleus</location>
    </subcellularLocation>
</comment>
<dbReference type="InterPro" id="IPR029052">
    <property type="entry name" value="Metallo-depent_PP-like"/>
</dbReference>
<evidence type="ECO:0000256" key="12">
    <source>
        <dbReference type="ARBA" id="ARBA00023242"/>
    </source>
</evidence>
<evidence type="ECO:0000256" key="2">
    <source>
        <dbReference type="ARBA" id="ARBA00001947"/>
    </source>
</evidence>
<dbReference type="EMBL" id="JAKWBI020001198">
    <property type="protein sequence ID" value="KAJ2891139.1"/>
    <property type="molecule type" value="Genomic_DNA"/>
</dbReference>
<dbReference type="PANTHER" id="PTHR12849:SF0">
    <property type="entry name" value="LARIAT DEBRANCHING ENZYME"/>
    <property type="match status" value="1"/>
</dbReference>
<comment type="cofactor">
    <cofactor evidence="1">
        <name>Mn(2+)</name>
        <dbReference type="ChEBI" id="CHEBI:29035"/>
    </cofactor>
</comment>
<evidence type="ECO:0000256" key="4">
    <source>
        <dbReference type="ARBA" id="ARBA00004123"/>
    </source>
</evidence>
<gene>
    <name evidence="15" type="ORF">MKZ38_000817</name>
</gene>
<dbReference type="AlphaFoldDB" id="A0AAD5RJ31"/>
<name>A0AAD5RJ31_9PEZI</name>
<evidence type="ECO:0000256" key="1">
    <source>
        <dbReference type="ARBA" id="ARBA00001936"/>
    </source>
</evidence>
<evidence type="ECO:0000256" key="13">
    <source>
        <dbReference type="SAM" id="MobiDB-lite"/>
    </source>
</evidence>
<dbReference type="GO" id="GO:0046872">
    <property type="term" value="F:metal ion binding"/>
    <property type="evidence" value="ECO:0007669"/>
    <property type="project" value="UniProtKB-KW"/>
</dbReference>
<keyword evidence="8" id="KW-0378">Hydrolase</keyword>
<comment type="caution">
    <text evidence="15">The sequence shown here is derived from an EMBL/GenBank/DDBJ whole genome shotgun (WGS) entry which is preliminary data.</text>
</comment>
<dbReference type="InterPro" id="IPR007708">
    <property type="entry name" value="DBR1_C"/>
</dbReference>
<keyword evidence="16" id="KW-1185">Reference proteome</keyword>
<evidence type="ECO:0000313" key="16">
    <source>
        <dbReference type="Proteomes" id="UP001201980"/>
    </source>
</evidence>
<feature type="region of interest" description="Disordered" evidence="13">
    <location>
        <begin position="357"/>
        <end position="376"/>
    </location>
</feature>
<accession>A0AAD5RJ31</accession>
<keyword evidence="9" id="KW-0862">Zinc</keyword>
<dbReference type="CDD" id="cd00844">
    <property type="entry name" value="MPP_Dbr1_N"/>
    <property type="match status" value="1"/>
</dbReference>
<keyword evidence="6" id="KW-0507">mRNA processing</keyword>
<keyword evidence="10" id="KW-0408">Iron</keyword>
<evidence type="ECO:0000313" key="15">
    <source>
        <dbReference type="EMBL" id="KAJ2891139.1"/>
    </source>
</evidence>
<keyword evidence="12" id="KW-0539">Nucleus</keyword>
<dbReference type="Pfam" id="PF00149">
    <property type="entry name" value="Metallophos"/>
    <property type="match status" value="1"/>
</dbReference>
<feature type="compositionally biased region" description="Acidic residues" evidence="13">
    <location>
        <begin position="603"/>
        <end position="629"/>
    </location>
</feature>
<organism evidence="15 16">
    <name type="scientific">Zalerion maritima</name>
    <dbReference type="NCBI Taxonomy" id="339359"/>
    <lineage>
        <taxon>Eukaryota</taxon>
        <taxon>Fungi</taxon>
        <taxon>Dikarya</taxon>
        <taxon>Ascomycota</taxon>
        <taxon>Pezizomycotina</taxon>
        <taxon>Sordariomycetes</taxon>
        <taxon>Lulworthiomycetidae</taxon>
        <taxon>Lulworthiales</taxon>
        <taxon>Lulworthiaceae</taxon>
        <taxon>Zalerion</taxon>
    </lineage>
</organism>
<keyword evidence="7" id="KW-0479">Metal-binding</keyword>
<dbReference type="PANTHER" id="PTHR12849">
    <property type="entry name" value="RNA LARIAT DEBRANCHING ENZYME"/>
    <property type="match status" value="1"/>
</dbReference>
<reference evidence="15" key="1">
    <citation type="submission" date="2022-07" db="EMBL/GenBank/DDBJ databases">
        <title>Draft genome sequence of Zalerion maritima ATCC 34329, a (micro)plastics degrading marine fungus.</title>
        <authorList>
            <person name="Paco A."/>
            <person name="Goncalves M.F.M."/>
            <person name="Rocha-Santos T.A.P."/>
            <person name="Alves A."/>
        </authorList>
    </citation>
    <scope>NUCLEOTIDE SEQUENCE</scope>
    <source>
        <strain evidence="15">ATCC 34329</strain>
    </source>
</reference>
<feature type="compositionally biased region" description="Polar residues" evidence="13">
    <location>
        <begin position="318"/>
        <end position="344"/>
    </location>
</feature>
<evidence type="ECO:0000256" key="7">
    <source>
        <dbReference type="ARBA" id="ARBA00022723"/>
    </source>
</evidence>
<dbReference type="SMART" id="SM01124">
    <property type="entry name" value="DBR1"/>
    <property type="match status" value="1"/>
</dbReference>
<proteinExistence type="inferred from homology"/>
<evidence type="ECO:0000259" key="14">
    <source>
        <dbReference type="SMART" id="SM01124"/>
    </source>
</evidence>